<dbReference type="InterPro" id="IPR011527">
    <property type="entry name" value="ABC1_TM_dom"/>
</dbReference>
<dbReference type="PROSITE" id="PS50929">
    <property type="entry name" value="ABC_TM1F"/>
    <property type="match status" value="1"/>
</dbReference>
<dbReference type="InterPro" id="IPR003439">
    <property type="entry name" value="ABC_transporter-like_ATP-bd"/>
</dbReference>
<dbReference type="SUPFAM" id="SSF52540">
    <property type="entry name" value="P-loop containing nucleoside triphosphate hydrolases"/>
    <property type="match status" value="1"/>
</dbReference>
<keyword evidence="10 12" id="KW-0472">Membrane</keyword>
<keyword evidence="2" id="KW-0813">Transport</keyword>
<dbReference type="SMART" id="SM00382">
    <property type="entry name" value="AAA"/>
    <property type="match status" value="1"/>
</dbReference>
<feature type="transmembrane region" description="Helical" evidence="12">
    <location>
        <begin position="296"/>
        <end position="315"/>
    </location>
</feature>
<dbReference type="Gene3D" id="3.40.50.300">
    <property type="entry name" value="P-loop containing nucleotide triphosphate hydrolases"/>
    <property type="match status" value="1"/>
</dbReference>
<dbReference type="Gene3D" id="1.20.1560.10">
    <property type="entry name" value="ABC transporter type 1, transmembrane domain"/>
    <property type="match status" value="1"/>
</dbReference>
<dbReference type="GO" id="GO:0034040">
    <property type="term" value="F:ATPase-coupled lipid transmembrane transporter activity"/>
    <property type="evidence" value="ECO:0007669"/>
    <property type="project" value="TreeGrafter"/>
</dbReference>
<dbReference type="GO" id="GO:0016887">
    <property type="term" value="F:ATP hydrolysis activity"/>
    <property type="evidence" value="ECO:0007669"/>
    <property type="project" value="InterPro"/>
</dbReference>
<evidence type="ECO:0000256" key="12">
    <source>
        <dbReference type="SAM" id="Phobius"/>
    </source>
</evidence>
<name>A0A430AK84_9ENTE</name>
<keyword evidence="8" id="KW-0653">Protein transport</keyword>
<dbReference type="Proteomes" id="UP000288669">
    <property type="component" value="Unassembled WGS sequence"/>
</dbReference>
<dbReference type="GO" id="GO:0140359">
    <property type="term" value="F:ABC-type transporter activity"/>
    <property type="evidence" value="ECO:0007669"/>
    <property type="project" value="InterPro"/>
</dbReference>
<feature type="transmembrane region" description="Helical" evidence="12">
    <location>
        <begin position="413"/>
        <end position="435"/>
    </location>
</feature>
<keyword evidence="17" id="KW-1185">Reference proteome</keyword>
<keyword evidence="5" id="KW-0547">Nucleotide-binding</keyword>
<gene>
    <name evidence="16" type="ORF">CBF30_03545</name>
</gene>
<keyword evidence="3" id="KW-1003">Cell membrane</keyword>
<sequence length="706" mass="80847">MKKIIFYKQSQQSECGLCCIAMLSSYYGYVKSLNSYRLLFKTGRDGMSLFNMCKILNNIGIKTKVEKILTLTKHDFDERPSILFINENHYVVALKKVKNLYIYDPAIGKKKISEEELSSLNCLYLLKSDMDKDIFVKSIEKNSETKHLTKLFVSVSKLFTFVVLTSFFSYIISIWVPLIMRNMIDQLINTEQFNLQGTIISISLVIVGYLIVSVMRNFSVVKLQKKIVTNLSNTKIAHLLNINFSYFDERTSGGVLYRLNLVDQLQNLILNDLIQFIISITVFLVTFSYILLMYPYLILPLTVILAATILLTILFHKKVLAQKQSENQKYSNLNSLTTEIVRGIYQIKCLKLEKFFLLNYQNFFSEYKSDMITSQKMTMKYNLILNTIVIFSPIYMIILVFTSNHFTIGEVFALYSFITTLFNNCNTLAVSVFSFGTIRASLLYVNDFFDEPTKDIYDNQHIEKDFKRLTISNLTFRYNNSSEKILDGIYLNISSNEKVALVGSSGSGKSTLISLIAQIYEGYDGLIKVNGKQIQKINSDSLAKLISIVPQKMIYFHRTLRENLVMGQTDIADNEIYNALKSANIYDEISILPMKLDTLISESGNLSGGQLQRLSIARSLLKKPKFIIYDEATSSLDSFNSETIFANLAQLDIAQLVVTHQLESVKHFDRIYVIDNGKIVGQGTHEELKTKSTFYQKLMRSKEGEL</sequence>
<evidence type="ECO:0000256" key="2">
    <source>
        <dbReference type="ARBA" id="ARBA00022448"/>
    </source>
</evidence>
<dbReference type="InterPro" id="IPR005074">
    <property type="entry name" value="Peptidase_C39"/>
</dbReference>
<dbReference type="EMBL" id="NGJZ01000001">
    <property type="protein sequence ID" value="RSU08327.1"/>
    <property type="molecule type" value="Genomic_DNA"/>
</dbReference>
<dbReference type="InterPro" id="IPR003593">
    <property type="entry name" value="AAA+_ATPase"/>
</dbReference>
<dbReference type="Pfam" id="PF03412">
    <property type="entry name" value="Peptidase_C39"/>
    <property type="match status" value="1"/>
</dbReference>
<evidence type="ECO:0000313" key="16">
    <source>
        <dbReference type="EMBL" id="RSU08327.1"/>
    </source>
</evidence>
<dbReference type="GO" id="GO:0005524">
    <property type="term" value="F:ATP binding"/>
    <property type="evidence" value="ECO:0007669"/>
    <property type="project" value="UniProtKB-KW"/>
</dbReference>
<dbReference type="InterPro" id="IPR017871">
    <property type="entry name" value="ABC_transporter-like_CS"/>
</dbReference>
<evidence type="ECO:0000256" key="1">
    <source>
        <dbReference type="ARBA" id="ARBA00004651"/>
    </source>
</evidence>
<dbReference type="InterPro" id="IPR039421">
    <property type="entry name" value="Type_1_exporter"/>
</dbReference>
<feature type="transmembrane region" description="Helical" evidence="12">
    <location>
        <begin position="158"/>
        <end position="179"/>
    </location>
</feature>
<dbReference type="RefSeq" id="WP_126822823.1">
    <property type="nucleotide sequence ID" value="NZ_JBHLWU010000001.1"/>
</dbReference>
<dbReference type="PANTHER" id="PTHR24221">
    <property type="entry name" value="ATP-BINDING CASSETTE SUB-FAMILY B"/>
    <property type="match status" value="1"/>
</dbReference>
<keyword evidence="11" id="KW-0080">Bacteriocin transport</keyword>
<evidence type="ECO:0000256" key="9">
    <source>
        <dbReference type="ARBA" id="ARBA00022989"/>
    </source>
</evidence>
<dbReference type="OrthoDB" id="9762778at2"/>
<evidence type="ECO:0000256" key="5">
    <source>
        <dbReference type="ARBA" id="ARBA00022741"/>
    </source>
</evidence>
<feature type="transmembrane region" description="Helical" evidence="12">
    <location>
        <begin position="381"/>
        <end position="401"/>
    </location>
</feature>
<dbReference type="FunFam" id="3.40.50.300:FF:000854">
    <property type="entry name" value="Multidrug ABC transporter ATP-binding protein"/>
    <property type="match status" value="1"/>
</dbReference>
<feature type="domain" description="Peptidase C39" evidence="15">
    <location>
        <begin position="9"/>
        <end position="128"/>
    </location>
</feature>
<dbReference type="Pfam" id="PF00005">
    <property type="entry name" value="ABC_tran"/>
    <property type="match status" value="1"/>
</dbReference>
<evidence type="ECO:0000256" key="10">
    <source>
        <dbReference type="ARBA" id="ARBA00023136"/>
    </source>
</evidence>
<comment type="caution">
    <text evidence="16">The sequence shown here is derived from an EMBL/GenBank/DDBJ whole genome shotgun (WGS) entry which is preliminary data.</text>
</comment>
<evidence type="ECO:0000256" key="11">
    <source>
        <dbReference type="ARBA" id="ARBA00043264"/>
    </source>
</evidence>
<evidence type="ECO:0000259" key="14">
    <source>
        <dbReference type="PROSITE" id="PS50929"/>
    </source>
</evidence>
<dbReference type="GO" id="GO:0005886">
    <property type="term" value="C:plasma membrane"/>
    <property type="evidence" value="ECO:0007669"/>
    <property type="project" value="UniProtKB-SubCell"/>
</dbReference>
<dbReference type="SUPFAM" id="SSF90123">
    <property type="entry name" value="ABC transporter transmembrane region"/>
    <property type="match status" value="1"/>
</dbReference>
<accession>A0A430AK84</accession>
<feature type="domain" description="ABC transmembrane type-1" evidence="14">
    <location>
        <begin position="161"/>
        <end position="437"/>
    </location>
</feature>
<dbReference type="Pfam" id="PF00664">
    <property type="entry name" value="ABC_membrane"/>
    <property type="match status" value="1"/>
</dbReference>
<proteinExistence type="predicted"/>
<protein>
    <recommendedName>
        <fullName evidence="18">ABC transporter ATP-binding protein</fullName>
    </recommendedName>
</protein>
<keyword evidence="7" id="KW-0067">ATP-binding</keyword>
<keyword evidence="6" id="KW-0788">Thiol protease</keyword>
<dbReference type="GO" id="GO:0015031">
    <property type="term" value="P:protein transport"/>
    <property type="evidence" value="ECO:0007669"/>
    <property type="project" value="UniProtKB-KW"/>
</dbReference>
<dbReference type="GO" id="GO:0043213">
    <property type="term" value="P:bacteriocin transport"/>
    <property type="evidence" value="ECO:0007669"/>
    <property type="project" value="UniProtKB-KW"/>
</dbReference>
<dbReference type="Gene3D" id="3.90.70.10">
    <property type="entry name" value="Cysteine proteinases"/>
    <property type="match status" value="1"/>
</dbReference>
<feature type="domain" description="ABC transporter" evidence="13">
    <location>
        <begin position="469"/>
        <end position="701"/>
    </location>
</feature>
<feature type="transmembrane region" description="Helical" evidence="12">
    <location>
        <begin position="199"/>
        <end position="218"/>
    </location>
</feature>
<dbReference type="AlphaFoldDB" id="A0A430AK84"/>
<evidence type="ECO:0000256" key="7">
    <source>
        <dbReference type="ARBA" id="ARBA00022840"/>
    </source>
</evidence>
<dbReference type="GO" id="GO:0008234">
    <property type="term" value="F:cysteine-type peptidase activity"/>
    <property type="evidence" value="ECO:0007669"/>
    <property type="project" value="UniProtKB-KW"/>
</dbReference>
<dbReference type="GO" id="GO:0006508">
    <property type="term" value="P:proteolysis"/>
    <property type="evidence" value="ECO:0007669"/>
    <property type="project" value="InterPro"/>
</dbReference>
<dbReference type="InterPro" id="IPR027417">
    <property type="entry name" value="P-loop_NTPase"/>
</dbReference>
<organism evidence="16 17">
    <name type="scientific">Vagococcus entomophilus</name>
    <dbReference type="NCBI Taxonomy" id="1160095"/>
    <lineage>
        <taxon>Bacteria</taxon>
        <taxon>Bacillati</taxon>
        <taxon>Bacillota</taxon>
        <taxon>Bacilli</taxon>
        <taxon>Lactobacillales</taxon>
        <taxon>Enterococcaceae</taxon>
        <taxon>Vagococcus</taxon>
    </lineage>
</organism>
<keyword evidence="9 12" id="KW-1133">Transmembrane helix</keyword>
<evidence type="ECO:0008006" key="18">
    <source>
        <dbReference type="Google" id="ProtNLM"/>
    </source>
</evidence>
<dbReference type="PANTHER" id="PTHR24221:SF654">
    <property type="entry name" value="ATP-BINDING CASSETTE SUB-FAMILY B MEMBER 6"/>
    <property type="match status" value="1"/>
</dbReference>
<keyword evidence="6" id="KW-0378">Hydrolase</keyword>
<dbReference type="InterPro" id="IPR036640">
    <property type="entry name" value="ABC1_TM_sf"/>
</dbReference>
<comment type="subcellular location">
    <subcellularLocation>
        <location evidence="1">Cell membrane</location>
        <topology evidence="1">Multi-pass membrane protein</topology>
    </subcellularLocation>
</comment>
<reference evidence="16 17" key="1">
    <citation type="submission" date="2017-05" db="EMBL/GenBank/DDBJ databases">
        <title>Vagococcus spp. assemblies.</title>
        <authorList>
            <person name="Gulvik C.A."/>
        </authorList>
    </citation>
    <scope>NUCLEOTIDE SEQUENCE [LARGE SCALE GENOMIC DNA]</scope>
    <source>
        <strain evidence="16 17">DSM 24756</strain>
    </source>
</reference>
<feature type="transmembrane region" description="Helical" evidence="12">
    <location>
        <begin position="268"/>
        <end position="290"/>
    </location>
</feature>
<dbReference type="PROSITE" id="PS50893">
    <property type="entry name" value="ABC_TRANSPORTER_2"/>
    <property type="match status" value="1"/>
</dbReference>
<evidence type="ECO:0000259" key="15">
    <source>
        <dbReference type="PROSITE" id="PS50990"/>
    </source>
</evidence>
<evidence type="ECO:0000256" key="3">
    <source>
        <dbReference type="ARBA" id="ARBA00022475"/>
    </source>
</evidence>
<keyword evidence="6" id="KW-0645">Protease</keyword>
<evidence type="ECO:0000313" key="17">
    <source>
        <dbReference type="Proteomes" id="UP000288669"/>
    </source>
</evidence>
<dbReference type="PROSITE" id="PS00211">
    <property type="entry name" value="ABC_TRANSPORTER_1"/>
    <property type="match status" value="1"/>
</dbReference>
<dbReference type="PROSITE" id="PS50990">
    <property type="entry name" value="PEPTIDASE_C39"/>
    <property type="match status" value="1"/>
</dbReference>
<evidence type="ECO:0000256" key="8">
    <source>
        <dbReference type="ARBA" id="ARBA00022927"/>
    </source>
</evidence>
<evidence type="ECO:0000256" key="6">
    <source>
        <dbReference type="ARBA" id="ARBA00022807"/>
    </source>
</evidence>
<keyword evidence="4 12" id="KW-0812">Transmembrane</keyword>
<evidence type="ECO:0000256" key="4">
    <source>
        <dbReference type="ARBA" id="ARBA00022692"/>
    </source>
</evidence>
<evidence type="ECO:0000259" key="13">
    <source>
        <dbReference type="PROSITE" id="PS50893"/>
    </source>
</evidence>